<evidence type="ECO:0000256" key="8">
    <source>
        <dbReference type="SAM" id="Phobius"/>
    </source>
</evidence>
<dbReference type="InterPro" id="IPR002549">
    <property type="entry name" value="AI-2E-like"/>
</dbReference>
<comment type="caution">
    <text evidence="9">The sequence shown here is derived from an EMBL/GenBank/DDBJ whole genome shotgun (WGS) entry which is preliminary data.</text>
</comment>
<sequence length="610" mass="63544">MPAVLKPLSSSSAESTRSAASIQSVAAALLAAAVVIGFLYFGRDVLIPVALTALISFALGPLVSVLRRFVGLKAAVALSVLVAVLVVGGLTFLLAWQLTDLAANLPKYRSNLHQKIEELRGGGGVLADAVGGVRELIGELTRPQGAAGTAAPGASAPPPPPAPAAAVMDGTALDIVASFLLPVVVPLLLMGLIIVLVVFMLLEREPLRDRLIHLISRGDISRTTEAINDAVSRLSRFLAMQVLINISYGTTIAIGLWLMGMPNPLVWGLLGGVLRFVPYAGAVIGALVPTLVAFAVSPGWTLPLMTLGLIVLCEVVAGQVVEPLLYGSSTGISPLAVLISTITWAALWGPVGLLLAMPLTVCLVVIGRHVPQLAFLDILLADEPALPVEAQIYHRLLAHSPFDAIEIAVEYARESGSPALFDKVLLPLLVLAETDRRRGALDSDRQSLIAEGIEEIVDTAREELDTASSDGEEAAVASPPASNAQVLCIGGRSDLDRAAAVLTAAALIHRNIPARVHALRELAVAAAQEPAPSVVAFCVLLPGSATVINHLLRRLRLHGVRDVPVVIGAFGAEIGQTAGGSASPPYPIARTVSDVCDLVANAAERREKAA</sequence>
<protein>
    <submittedName>
        <fullName evidence="9">AI-2E family transporter</fullName>
    </submittedName>
</protein>
<dbReference type="RefSeq" id="WP_147848726.1">
    <property type="nucleotide sequence ID" value="NZ_VDUZ01000023.1"/>
</dbReference>
<keyword evidence="6 8" id="KW-1133">Transmembrane helix</keyword>
<evidence type="ECO:0000256" key="7">
    <source>
        <dbReference type="ARBA" id="ARBA00023136"/>
    </source>
</evidence>
<dbReference type="Pfam" id="PF01594">
    <property type="entry name" value="AI-2E_transport"/>
    <property type="match status" value="1"/>
</dbReference>
<organism evidence="9 10">
    <name type="scientific">Vineibacter terrae</name>
    <dbReference type="NCBI Taxonomy" id="2586908"/>
    <lineage>
        <taxon>Bacteria</taxon>
        <taxon>Pseudomonadati</taxon>
        <taxon>Pseudomonadota</taxon>
        <taxon>Alphaproteobacteria</taxon>
        <taxon>Hyphomicrobiales</taxon>
        <taxon>Vineibacter</taxon>
    </lineage>
</organism>
<name>A0A5C8PJZ3_9HYPH</name>
<evidence type="ECO:0000256" key="1">
    <source>
        <dbReference type="ARBA" id="ARBA00004651"/>
    </source>
</evidence>
<feature type="transmembrane region" description="Helical" evidence="8">
    <location>
        <begin position="300"/>
        <end position="321"/>
    </location>
</feature>
<keyword evidence="5 8" id="KW-0812">Transmembrane</keyword>
<keyword evidence="4" id="KW-1003">Cell membrane</keyword>
<feature type="transmembrane region" description="Helical" evidence="8">
    <location>
        <begin position="179"/>
        <end position="202"/>
    </location>
</feature>
<evidence type="ECO:0000313" key="9">
    <source>
        <dbReference type="EMBL" id="TXL73682.1"/>
    </source>
</evidence>
<keyword evidence="10" id="KW-1185">Reference proteome</keyword>
<feature type="transmembrane region" description="Helical" evidence="8">
    <location>
        <begin position="47"/>
        <end position="66"/>
    </location>
</feature>
<feature type="transmembrane region" description="Helical" evidence="8">
    <location>
        <begin position="78"/>
        <end position="98"/>
    </location>
</feature>
<dbReference type="AlphaFoldDB" id="A0A5C8PJZ3"/>
<evidence type="ECO:0000256" key="5">
    <source>
        <dbReference type="ARBA" id="ARBA00022692"/>
    </source>
</evidence>
<feature type="transmembrane region" description="Helical" evidence="8">
    <location>
        <begin position="341"/>
        <end position="366"/>
    </location>
</feature>
<feature type="transmembrane region" description="Helical" evidence="8">
    <location>
        <begin position="20"/>
        <end position="41"/>
    </location>
</feature>
<gene>
    <name evidence="9" type="ORF">FHP25_19930</name>
</gene>
<dbReference type="Proteomes" id="UP000321638">
    <property type="component" value="Unassembled WGS sequence"/>
</dbReference>
<dbReference type="GO" id="GO:0005886">
    <property type="term" value="C:plasma membrane"/>
    <property type="evidence" value="ECO:0007669"/>
    <property type="project" value="UniProtKB-SubCell"/>
</dbReference>
<feature type="transmembrane region" description="Helical" evidence="8">
    <location>
        <begin position="237"/>
        <end position="259"/>
    </location>
</feature>
<dbReference type="EMBL" id="VDUZ01000023">
    <property type="protein sequence ID" value="TXL73682.1"/>
    <property type="molecule type" value="Genomic_DNA"/>
</dbReference>
<evidence type="ECO:0000313" key="10">
    <source>
        <dbReference type="Proteomes" id="UP000321638"/>
    </source>
</evidence>
<accession>A0A5C8PJZ3</accession>
<comment type="subcellular location">
    <subcellularLocation>
        <location evidence="1">Cell membrane</location>
        <topology evidence="1">Multi-pass membrane protein</topology>
    </subcellularLocation>
</comment>
<proteinExistence type="inferred from homology"/>
<evidence type="ECO:0000256" key="2">
    <source>
        <dbReference type="ARBA" id="ARBA00009773"/>
    </source>
</evidence>
<evidence type="ECO:0000256" key="3">
    <source>
        <dbReference type="ARBA" id="ARBA00022448"/>
    </source>
</evidence>
<feature type="transmembrane region" description="Helical" evidence="8">
    <location>
        <begin position="265"/>
        <end position="288"/>
    </location>
</feature>
<keyword evidence="7 8" id="KW-0472">Membrane</keyword>
<dbReference type="PANTHER" id="PTHR21716">
    <property type="entry name" value="TRANSMEMBRANE PROTEIN"/>
    <property type="match status" value="1"/>
</dbReference>
<evidence type="ECO:0000256" key="4">
    <source>
        <dbReference type="ARBA" id="ARBA00022475"/>
    </source>
</evidence>
<reference evidence="9 10" key="1">
    <citation type="submission" date="2019-06" db="EMBL/GenBank/DDBJ databases">
        <title>New taxonomy in bacterial strain CC-CFT640, isolated from vineyard.</title>
        <authorList>
            <person name="Lin S.-Y."/>
            <person name="Tsai C.-F."/>
            <person name="Young C.-C."/>
        </authorList>
    </citation>
    <scope>NUCLEOTIDE SEQUENCE [LARGE SCALE GENOMIC DNA]</scope>
    <source>
        <strain evidence="9 10">CC-CFT640</strain>
    </source>
</reference>
<dbReference type="OrthoDB" id="9799225at2"/>
<keyword evidence="3" id="KW-0813">Transport</keyword>
<dbReference type="PANTHER" id="PTHR21716:SF53">
    <property type="entry name" value="PERMEASE PERM-RELATED"/>
    <property type="match status" value="1"/>
</dbReference>
<evidence type="ECO:0000256" key="6">
    <source>
        <dbReference type="ARBA" id="ARBA00022989"/>
    </source>
</evidence>
<comment type="similarity">
    <text evidence="2">Belongs to the autoinducer-2 exporter (AI-2E) (TC 2.A.86) family.</text>
</comment>